<keyword evidence="13" id="KW-1185">Reference proteome</keyword>
<feature type="region of interest" description="Disordered" evidence="8">
    <location>
        <begin position="151"/>
        <end position="174"/>
    </location>
</feature>
<dbReference type="RefSeq" id="XP_015401341.1">
    <property type="nucleotide sequence ID" value="XM_015556368.1"/>
</dbReference>
<feature type="region of interest" description="Disordered" evidence="8">
    <location>
        <begin position="768"/>
        <end position="809"/>
    </location>
</feature>
<dbReference type="PANTHER" id="PTHR45820:SF5">
    <property type="entry name" value="DIFFUSION FACILITATOR FAMILY METAL ION TRANSPORTER, PUTATIVE-RELATED"/>
    <property type="match status" value="1"/>
</dbReference>
<dbReference type="GO" id="GO:0016020">
    <property type="term" value="C:membrane"/>
    <property type="evidence" value="ECO:0007669"/>
    <property type="project" value="UniProtKB-SubCell"/>
</dbReference>
<dbReference type="InterPro" id="IPR027470">
    <property type="entry name" value="Cation_efflux_CTD"/>
</dbReference>
<dbReference type="Pfam" id="PF01545">
    <property type="entry name" value="Cation_efflux"/>
    <property type="match status" value="1"/>
</dbReference>
<evidence type="ECO:0000313" key="12">
    <source>
        <dbReference type="EMBL" id="KNG80418.1"/>
    </source>
</evidence>
<feature type="region of interest" description="Disordered" evidence="8">
    <location>
        <begin position="597"/>
        <end position="646"/>
    </location>
</feature>
<dbReference type="EMBL" id="JNOM01000610">
    <property type="protein sequence ID" value="KNG80418.1"/>
    <property type="molecule type" value="Genomic_DNA"/>
</dbReference>
<evidence type="ECO:0000259" key="10">
    <source>
        <dbReference type="Pfam" id="PF01545"/>
    </source>
</evidence>
<dbReference type="GeneID" id="26812916"/>
<feature type="transmembrane region" description="Helical" evidence="9">
    <location>
        <begin position="124"/>
        <end position="145"/>
    </location>
</feature>
<evidence type="ECO:0000256" key="7">
    <source>
        <dbReference type="ARBA" id="ARBA00023136"/>
    </source>
</evidence>
<feature type="compositionally biased region" description="Basic and acidic residues" evidence="8">
    <location>
        <begin position="613"/>
        <end position="644"/>
    </location>
</feature>
<dbReference type="STRING" id="1509407.A0A0L1IMK9"/>
<dbReference type="AlphaFoldDB" id="A0A0L1IMK9"/>
<feature type="transmembrane region" description="Helical" evidence="9">
    <location>
        <begin position="52"/>
        <end position="69"/>
    </location>
</feature>
<dbReference type="InterPro" id="IPR058533">
    <property type="entry name" value="Cation_efflux_TM"/>
</dbReference>
<evidence type="ECO:0000256" key="2">
    <source>
        <dbReference type="ARBA" id="ARBA00008873"/>
    </source>
</evidence>
<evidence type="ECO:0000256" key="4">
    <source>
        <dbReference type="ARBA" id="ARBA00022692"/>
    </source>
</evidence>
<feature type="compositionally biased region" description="Polar residues" evidence="8">
    <location>
        <begin position="768"/>
        <end position="783"/>
    </location>
</feature>
<dbReference type="Proteomes" id="UP000037505">
    <property type="component" value="Unassembled WGS sequence"/>
</dbReference>
<dbReference type="GO" id="GO:0005385">
    <property type="term" value="F:zinc ion transmembrane transporter activity"/>
    <property type="evidence" value="ECO:0007669"/>
    <property type="project" value="TreeGrafter"/>
</dbReference>
<dbReference type="OrthoDB" id="3946750at2759"/>
<reference evidence="12 13" key="1">
    <citation type="submission" date="2014-06" db="EMBL/GenBank/DDBJ databases">
        <title>The Genome of the Aflatoxigenic Filamentous Fungus Aspergillus nomius.</title>
        <authorList>
            <person name="Moore M.G."/>
            <person name="Shannon B.M."/>
            <person name="Brian M.M."/>
        </authorList>
    </citation>
    <scope>NUCLEOTIDE SEQUENCE [LARGE SCALE GENOMIC DNA]</scope>
    <source>
        <strain evidence="12 13">NRRL 13137</strain>
    </source>
</reference>
<keyword evidence="7 9" id="KW-0472">Membrane</keyword>
<dbReference type="NCBIfam" id="TIGR01297">
    <property type="entry name" value="CDF"/>
    <property type="match status" value="1"/>
</dbReference>
<comment type="similarity">
    <text evidence="2">Belongs to the cation diffusion facilitator (CDF) transporter (TC 2.A.4) family. SLC30A subfamily.</text>
</comment>
<comment type="subcellular location">
    <subcellularLocation>
        <location evidence="1">Membrane</location>
        <topology evidence="1">Multi-pass membrane protein</topology>
    </subcellularLocation>
</comment>
<gene>
    <name evidence="12" type="ORF">ANOM_011112</name>
</gene>
<feature type="domain" description="Cation efflux protein transmembrane" evidence="10">
    <location>
        <begin position="39"/>
        <end position="261"/>
    </location>
</feature>
<dbReference type="GO" id="GO:0006882">
    <property type="term" value="P:intracellular zinc ion homeostasis"/>
    <property type="evidence" value="ECO:0007669"/>
    <property type="project" value="TreeGrafter"/>
</dbReference>
<accession>A0A0L1IMK9</accession>
<feature type="transmembrane region" description="Helical" evidence="9">
    <location>
        <begin position="236"/>
        <end position="253"/>
    </location>
</feature>
<dbReference type="SUPFAM" id="SSF161111">
    <property type="entry name" value="Cation efflux protein transmembrane domain-like"/>
    <property type="match status" value="1"/>
</dbReference>
<proteinExistence type="inferred from homology"/>
<dbReference type="Pfam" id="PF16916">
    <property type="entry name" value="ZT_dimer"/>
    <property type="match status" value="1"/>
</dbReference>
<evidence type="ECO:0000256" key="3">
    <source>
        <dbReference type="ARBA" id="ARBA00022448"/>
    </source>
</evidence>
<evidence type="ECO:0000256" key="6">
    <source>
        <dbReference type="ARBA" id="ARBA00022989"/>
    </source>
</evidence>
<keyword evidence="6 9" id="KW-1133">Transmembrane helix</keyword>
<feature type="compositionally biased region" description="Polar residues" evidence="8">
    <location>
        <begin position="916"/>
        <end position="931"/>
    </location>
</feature>
<evidence type="ECO:0000256" key="1">
    <source>
        <dbReference type="ARBA" id="ARBA00004141"/>
    </source>
</evidence>
<dbReference type="PANTHER" id="PTHR45820">
    <property type="entry name" value="FI23527P1"/>
    <property type="match status" value="1"/>
</dbReference>
<evidence type="ECO:0000256" key="8">
    <source>
        <dbReference type="SAM" id="MobiDB-lite"/>
    </source>
</evidence>
<dbReference type="Gene3D" id="1.20.1510.10">
    <property type="entry name" value="Cation efflux protein transmembrane domain"/>
    <property type="match status" value="1"/>
</dbReference>
<protein>
    <submittedName>
        <fullName evidence="12">Uncharacterized protein</fullName>
    </submittedName>
</protein>
<keyword evidence="5" id="KW-0862">Zinc</keyword>
<dbReference type="InterPro" id="IPR027469">
    <property type="entry name" value="Cation_efflux_TMD_sf"/>
</dbReference>
<keyword evidence="4 9" id="KW-0812">Transmembrane</keyword>
<feature type="region of interest" description="Disordered" evidence="8">
    <location>
        <begin position="916"/>
        <end position="938"/>
    </location>
</feature>
<organism evidence="12 13">
    <name type="scientific">Aspergillus nomiae NRRL (strain ATCC 15546 / NRRL 13137 / CBS 260.88 / M93)</name>
    <dbReference type="NCBI Taxonomy" id="1509407"/>
    <lineage>
        <taxon>Eukaryota</taxon>
        <taxon>Fungi</taxon>
        <taxon>Dikarya</taxon>
        <taxon>Ascomycota</taxon>
        <taxon>Pezizomycotina</taxon>
        <taxon>Eurotiomycetes</taxon>
        <taxon>Eurotiomycetidae</taxon>
        <taxon>Eurotiales</taxon>
        <taxon>Aspergillaceae</taxon>
        <taxon>Aspergillus</taxon>
        <taxon>Aspergillus subgen. Circumdati</taxon>
    </lineage>
</organism>
<feature type="region of interest" description="Disordered" evidence="8">
    <location>
        <begin position="529"/>
        <end position="559"/>
    </location>
</feature>
<keyword evidence="3" id="KW-0813">Transport</keyword>
<feature type="transmembrane region" description="Helical" evidence="9">
    <location>
        <begin position="90"/>
        <end position="112"/>
    </location>
</feature>
<evidence type="ECO:0000256" key="5">
    <source>
        <dbReference type="ARBA" id="ARBA00022833"/>
    </source>
</evidence>
<name>A0A0L1IMK9_ASPN3</name>
<evidence type="ECO:0000259" key="11">
    <source>
        <dbReference type="Pfam" id="PF16916"/>
    </source>
</evidence>
<sequence>MFPPLLSTVNIELHEKERNDGLQNHALTAFVRRDWDFHVGFYTHSLALVADAFHYLNDLIGFIVALVALRVSETNDAPKSLSFGWQRAQLLGAFFNGALLFALGISVFLQSIERFISLQYVENPKLMFIMGAVGLGLNLISAIFLHEHDHGHGHHGHSAAPLSPIPPTSHESDISEHRNHKHHLHGTQPTSLGHDLGMLGVLLHVVSDAANNLGVMTAALVIWLAHYEGRYYADPGTSMGIAMMIMLSSLPLVRRSGLILLESAPNGLDPADVKHDLEKARSLPSGSVPGVLAIHELHIWRLNQNKTLASVHVVVSDPSVENFAKTTKTMNECFHAYGIHSATLQPETCPLAEAISTEHESAETMQELRKRSLEKCQVLCGTLCEELTCCGTPAVHPRQAPAPAVWGHQHHYRHPWWTTRWDETRSKPSTPGSAQNAARPQMSFWEAESARMQQRMEQIRKEIATDPYTALFGRRLQPLSFPSNMENRIMSVCRSVFGMGKPDEIDRTSHVAQDRDVQDVEYDPIRGRMVPKKSSKHTAETRGGGSSDTLVGKRTQHENRTGYLSVVDRANEHPNDGASTLQGFESVKENQADPSYILGQAGTNTDGATLGEPRPHQDSLERPTSEVERHRSAMKEQLDSDHETQANGLEDQTSSRFPAFNPGHYQSASSAVVGPAQQQEPRLREEMAEDLDLLRASDIRSLYNAKSLKGDPEARHKTRKDLDTAFDSYVDPVSDVRAEDVRARFQEPVPASSVNGTTRSGPAMLESTAQLQSEEDSSNNSGLPVQEDHTDASCPGKQARKNTPAPAGSSLIGDTYRVLAYDPSTLQITRAESNSSFHTTHEFLHPSEILPRLNNPSKFLPYFEEMQVDGYEIVSGGGDILVFKKALAENAKSELGAYVRDEPLLSDEVSCRSNTANTASPVSGSGCSETNVPPRKSRSRIGTILRRMLIGGFATAATCYALGVVSEYFRTGGQDGRGIDGFTEFESERRHRDRE</sequence>
<feature type="domain" description="Cation efflux protein cytoplasmic" evidence="11">
    <location>
        <begin position="287"/>
        <end position="348"/>
    </location>
</feature>
<dbReference type="InterPro" id="IPR002524">
    <property type="entry name" value="Cation_efflux"/>
</dbReference>
<comment type="caution">
    <text evidence="12">The sequence shown here is derived from an EMBL/GenBank/DDBJ whole genome shotgun (WGS) entry which is preliminary data.</text>
</comment>
<evidence type="ECO:0000313" key="13">
    <source>
        <dbReference type="Proteomes" id="UP000037505"/>
    </source>
</evidence>
<evidence type="ECO:0000256" key="9">
    <source>
        <dbReference type="SAM" id="Phobius"/>
    </source>
</evidence>